<dbReference type="Pfam" id="PF21832">
    <property type="entry name" value="DUF6892"/>
    <property type="match status" value="1"/>
</dbReference>
<accession>A0ABU7K592</accession>
<evidence type="ECO:0000313" key="3">
    <source>
        <dbReference type="Proteomes" id="UP001356095"/>
    </source>
</evidence>
<evidence type="ECO:0000259" key="1">
    <source>
        <dbReference type="Pfam" id="PF21832"/>
    </source>
</evidence>
<evidence type="ECO:0000313" key="2">
    <source>
        <dbReference type="EMBL" id="MEE2037418.1"/>
    </source>
</evidence>
<proteinExistence type="predicted"/>
<dbReference type="InterPro" id="IPR054187">
    <property type="entry name" value="DUF6892"/>
</dbReference>
<feature type="domain" description="DUF6892" evidence="1">
    <location>
        <begin position="2"/>
        <end position="143"/>
    </location>
</feature>
<dbReference type="EMBL" id="JAUZMY010000007">
    <property type="protein sequence ID" value="MEE2037418.1"/>
    <property type="molecule type" value="Genomic_DNA"/>
</dbReference>
<dbReference type="Proteomes" id="UP001356095">
    <property type="component" value="Unassembled WGS sequence"/>
</dbReference>
<comment type="caution">
    <text evidence="2">The sequence shown here is derived from an EMBL/GenBank/DDBJ whole genome shotgun (WGS) entry which is preliminary data.</text>
</comment>
<sequence length="145" mass="16588">MPTFQDFNFKLLVIDRLMYDDETLSPPFNLSTHLRGLGITESAYDYARRTGKEYAVLDEARAYFEALEIGEDQLATVDTILFDGGNRVFMECAPIWDGEDDLFDVRSLDDLALVPNLRSFQNAEDLFYRQPEMLELLASRGIATD</sequence>
<dbReference type="RefSeq" id="WP_330091214.1">
    <property type="nucleotide sequence ID" value="NZ_JAUZMY010000007.1"/>
</dbReference>
<keyword evidence="3" id="KW-1185">Reference proteome</keyword>
<reference evidence="2 3" key="1">
    <citation type="submission" date="2023-08" db="EMBL/GenBank/DDBJ databases">
        <authorList>
            <person name="Girao M."/>
            <person name="Carvalho M.F."/>
        </authorList>
    </citation>
    <scope>NUCLEOTIDE SEQUENCE [LARGE SCALE GENOMIC DNA]</scope>
    <source>
        <strain evidence="2 3">CT-R113</strain>
    </source>
</reference>
<name>A0ABU7K592_9ACTN</name>
<gene>
    <name evidence="2" type="ORF">Q8791_09320</name>
</gene>
<protein>
    <recommendedName>
        <fullName evidence="1">DUF6892 domain-containing protein</fullName>
    </recommendedName>
</protein>
<organism evidence="2 3">
    <name type="scientific">Nocardiopsis codii</name>
    <dbReference type="NCBI Taxonomy" id="3065942"/>
    <lineage>
        <taxon>Bacteria</taxon>
        <taxon>Bacillati</taxon>
        <taxon>Actinomycetota</taxon>
        <taxon>Actinomycetes</taxon>
        <taxon>Streptosporangiales</taxon>
        <taxon>Nocardiopsidaceae</taxon>
        <taxon>Nocardiopsis</taxon>
    </lineage>
</organism>